<dbReference type="Pfam" id="PF04773">
    <property type="entry name" value="FecR"/>
    <property type="match status" value="1"/>
</dbReference>
<dbReference type="EMBL" id="WELI01000022">
    <property type="protein sequence ID" value="KAB7725496.1"/>
    <property type="molecule type" value="Genomic_DNA"/>
</dbReference>
<evidence type="ECO:0000313" key="4">
    <source>
        <dbReference type="Proteomes" id="UP000488299"/>
    </source>
</evidence>
<evidence type="ECO:0000259" key="2">
    <source>
        <dbReference type="Pfam" id="PF16344"/>
    </source>
</evidence>
<dbReference type="PIRSF" id="PIRSF018266">
    <property type="entry name" value="FecR"/>
    <property type="match status" value="1"/>
</dbReference>
<evidence type="ECO:0000259" key="1">
    <source>
        <dbReference type="Pfam" id="PF04773"/>
    </source>
</evidence>
<feature type="domain" description="Protein FecR C-terminal" evidence="2">
    <location>
        <begin position="302"/>
        <end position="368"/>
    </location>
</feature>
<dbReference type="PANTHER" id="PTHR30273">
    <property type="entry name" value="PERIPLASMIC SIGNAL SENSOR AND SIGMA FACTOR ACTIVATOR FECR-RELATED"/>
    <property type="match status" value="1"/>
</dbReference>
<dbReference type="InterPro" id="IPR032508">
    <property type="entry name" value="FecR_C"/>
</dbReference>
<dbReference type="PANTHER" id="PTHR30273:SF2">
    <property type="entry name" value="PROTEIN FECR"/>
    <property type="match status" value="1"/>
</dbReference>
<sequence length="377" mass="42571">MRSTYQHYSPTDFVCDDAFLKHQLEPTAQSTQGWEEWLQAHPHKREDWQQAVQLLEAVRLGLTSYARTYLSEEAEAYLLARIRATNRQAGYVEEGVTQVVPIWQKSWFRTAAAASVALALGAGLWLNRYPTDTGYSYREQVAQLPQAKTEQVNLSNQIREITLPDGSQVWLKPQSRISYAPNLGQDDRSIYLSGEATFEVTRNPKKPFYVFAGKIVTKVLGTRFVVKALENADNLVVQVQHGQVSVYRHTSKDVKLPRQALDGVLLQPNQQVIFSRRNEQFTKSIVEQPALLPTTIPVENSFVFEETPVVEVLERLKAAYGIDIIYNAEVLEDCELTASLSDESLFQKLEIIAQSIGATYEIVEGQVIFTAKGCKNL</sequence>
<dbReference type="InterPro" id="IPR006860">
    <property type="entry name" value="FecR"/>
</dbReference>
<organism evidence="3 4">
    <name type="scientific">Rudanella paleaurantiibacter</name>
    <dbReference type="NCBI Taxonomy" id="2614655"/>
    <lineage>
        <taxon>Bacteria</taxon>
        <taxon>Pseudomonadati</taxon>
        <taxon>Bacteroidota</taxon>
        <taxon>Cytophagia</taxon>
        <taxon>Cytophagales</taxon>
        <taxon>Cytophagaceae</taxon>
        <taxon>Rudanella</taxon>
    </lineage>
</organism>
<dbReference type="Pfam" id="PF16344">
    <property type="entry name" value="FecR_C"/>
    <property type="match status" value="1"/>
</dbReference>
<dbReference type="Proteomes" id="UP000488299">
    <property type="component" value="Unassembled WGS sequence"/>
</dbReference>
<feature type="domain" description="FecR protein" evidence="1">
    <location>
        <begin position="155"/>
        <end position="244"/>
    </location>
</feature>
<keyword evidence="4" id="KW-1185">Reference proteome</keyword>
<dbReference type="GO" id="GO:0016989">
    <property type="term" value="F:sigma factor antagonist activity"/>
    <property type="evidence" value="ECO:0007669"/>
    <property type="project" value="TreeGrafter"/>
</dbReference>
<evidence type="ECO:0000313" key="3">
    <source>
        <dbReference type="EMBL" id="KAB7725496.1"/>
    </source>
</evidence>
<proteinExistence type="predicted"/>
<dbReference type="InterPro" id="IPR012373">
    <property type="entry name" value="Ferrdict_sens_TM"/>
</dbReference>
<dbReference type="RefSeq" id="WP_152127266.1">
    <property type="nucleotide sequence ID" value="NZ_WELI01000022.1"/>
</dbReference>
<protein>
    <submittedName>
        <fullName evidence="3">DUF4974 domain-containing protein</fullName>
    </submittedName>
</protein>
<dbReference type="Gene3D" id="2.60.120.1440">
    <property type="match status" value="1"/>
</dbReference>
<dbReference type="AlphaFoldDB" id="A0A7J5TTV6"/>
<dbReference type="Gene3D" id="3.55.50.30">
    <property type="match status" value="1"/>
</dbReference>
<name>A0A7J5TTV6_9BACT</name>
<reference evidence="3 4" key="1">
    <citation type="submission" date="2019-10" db="EMBL/GenBank/DDBJ databases">
        <title>Rudanella paleaurantiibacter sp. nov., isolated from sludge.</title>
        <authorList>
            <person name="Xu S.Q."/>
        </authorList>
    </citation>
    <scope>NUCLEOTIDE SEQUENCE [LARGE SCALE GENOMIC DNA]</scope>
    <source>
        <strain evidence="3 4">HX-22-17</strain>
    </source>
</reference>
<accession>A0A7J5TTV6</accession>
<gene>
    <name evidence="3" type="ORF">F5984_25985</name>
</gene>
<comment type="caution">
    <text evidence="3">The sequence shown here is derived from an EMBL/GenBank/DDBJ whole genome shotgun (WGS) entry which is preliminary data.</text>
</comment>